<evidence type="ECO:0000313" key="5">
    <source>
        <dbReference type="EMBL" id="KKR11603.1"/>
    </source>
</evidence>
<dbReference type="PANTHER" id="PTHR11545">
    <property type="entry name" value="RIBOSOMAL PROTEIN L13"/>
    <property type="match status" value="1"/>
</dbReference>
<reference evidence="5 6" key="1">
    <citation type="journal article" date="2015" name="Nature">
        <title>rRNA introns, odd ribosomes, and small enigmatic genomes across a large radiation of phyla.</title>
        <authorList>
            <person name="Brown C.T."/>
            <person name="Hug L.A."/>
            <person name="Thomas B.C."/>
            <person name="Sharon I."/>
            <person name="Castelle C.J."/>
            <person name="Singh A."/>
            <person name="Wilkins M.J."/>
            <person name="Williams K.H."/>
            <person name="Banfield J.F."/>
        </authorList>
    </citation>
    <scope>NUCLEOTIDE SEQUENCE [LARGE SCALE GENOMIC DNA]</scope>
</reference>
<keyword evidence="2 4" id="KW-0689">Ribosomal protein</keyword>
<dbReference type="GO" id="GO:0006412">
    <property type="term" value="P:translation"/>
    <property type="evidence" value="ECO:0007669"/>
    <property type="project" value="UniProtKB-UniRule"/>
</dbReference>
<dbReference type="InterPro" id="IPR005823">
    <property type="entry name" value="Ribosomal_uL13_bac-type"/>
</dbReference>
<dbReference type="GO" id="GO:0003735">
    <property type="term" value="F:structural constituent of ribosome"/>
    <property type="evidence" value="ECO:0007669"/>
    <property type="project" value="InterPro"/>
</dbReference>
<dbReference type="EMBL" id="LBWP01000005">
    <property type="protein sequence ID" value="KKR11603.1"/>
    <property type="molecule type" value="Genomic_DNA"/>
</dbReference>
<dbReference type="Proteomes" id="UP000034246">
    <property type="component" value="Unassembled WGS sequence"/>
</dbReference>
<dbReference type="SUPFAM" id="SSF52161">
    <property type="entry name" value="Ribosomal protein L13"/>
    <property type="match status" value="1"/>
</dbReference>
<comment type="function">
    <text evidence="4">This protein is one of the early assembly proteins of the 50S ribosomal subunit, although it is not seen to bind rRNA by itself. It is important during the early stages of 50S assembly.</text>
</comment>
<dbReference type="GO" id="GO:1990904">
    <property type="term" value="C:ribonucleoprotein complex"/>
    <property type="evidence" value="ECO:0007669"/>
    <property type="project" value="UniProtKB-KW"/>
</dbReference>
<dbReference type="InterPro" id="IPR036899">
    <property type="entry name" value="Ribosomal_uL13_sf"/>
</dbReference>
<dbReference type="PANTHER" id="PTHR11545:SF2">
    <property type="entry name" value="LARGE RIBOSOMAL SUBUNIT PROTEIN UL13M"/>
    <property type="match status" value="1"/>
</dbReference>
<dbReference type="CDD" id="cd00392">
    <property type="entry name" value="Ribosomal_L13"/>
    <property type="match status" value="1"/>
</dbReference>
<dbReference type="GO" id="GO:0005840">
    <property type="term" value="C:ribosome"/>
    <property type="evidence" value="ECO:0007669"/>
    <property type="project" value="UniProtKB-KW"/>
</dbReference>
<dbReference type="GO" id="GO:0017148">
    <property type="term" value="P:negative regulation of translation"/>
    <property type="evidence" value="ECO:0007669"/>
    <property type="project" value="TreeGrafter"/>
</dbReference>
<dbReference type="NCBIfam" id="TIGR01066">
    <property type="entry name" value="rplM_bact"/>
    <property type="match status" value="1"/>
</dbReference>
<evidence type="ECO:0000313" key="6">
    <source>
        <dbReference type="Proteomes" id="UP000034246"/>
    </source>
</evidence>
<accession>A0A0G0N858</accession>
<comment type="similarity">
    <text evidence="1 4">Belongs to the universal ribosomal protein uL13 family.</text>
</comment>
<dbReference type="HAMAP" id="MF_01366">
    <property type="entry name" value="Ribosomal_uL13"/>
    <property type="match status" value="1"/>
</dbReference>
<proteinExistence type="inferred from homology"/>
<dbReference type="AlphaFoldDB" id="A0A0G0N858"/>
<evidence type="ECO:0000256" key="1">
    <source>
        <dbReference type="ARBA" id="ARBA00006227"/>
    </source>
</evidence>
<dbReference type="Gene3D" id="3.90.1180.10">
    <property type="entry name" value="Ribosomal protein L13"/>
    <property type="match status" value="1"/>
</dbReference>
<dbReference type="GO" id="GO:0003729">
    <property type="term" value="F:mRNA binding"/>
    <property type="evidence" value="ECO:0007669"/>
    <property type="project" value="TreeGrafter"/>
</dbReference>
<dbReference type="Pfam" id="PF00572">
    <property type="entry name" value="Ribosomal_L13"/>
    <property type="match status" value="1"/>
</dbReference>
<name>A0A0G0N858_9BACT</name>
<comment type="subunit">
    <text evidence="4">Part of the 50S ribosomal subunit.</text>
</comment>
<protein>
    <recommendedName>
        <fullName evidence="4">Large ribosomal subunit protein uL13</fullName>
    </recommendedName>
</protein>
<dbReference type="STRING" id="1618550.UT39_C0005G0038"/>
<gene>
    <name evidence="4" type="primary">rplM</name>
    <name evidence="5" type="ORF">UT39_C0005G0038</name>
</gene>
<dbReference type="PIRSF" id="PIRSF002181">
    <property type="entry name" value="Ribosomal_L13"/>
    <property type="match status" value="1"/>
</dbReference>
<sequence>MKTYILRKKNIKRQWHLIDAKGQVLGRLTSQIAMKLTGKTKVDYTPNIDNGDYIVVINAKDVKVTGNKEKQKVYRSHSGYPGGFKEIKYAKMKLENPARIIQLAVWGMLPDNRLRDGRMARLKVFVADKHPYTDKFDV</sequence>
<keyword evidence="3 4" id="KW-0687">Ribonucleoprotein</keyword>
<dbReference type="InterPro" id="IPR005822">
    <property type="entry name" value="Ribosomal_uL13"/>
</dbReference>
<dbReference type="PATRIC" id="fig|1618550.3.peg.420"/>
<evidence type="ECO:0000256" key="3">
    <source>
        <dbReference type="ARBA" id="ARBA00023274"/>
    </source>
</evidence>
<organism evidence="5 6">
    <name type="scientific">Candidatus Woesebacteria bacterium GW2011_GWA1_39_21</name>
    <dbReference type="NCBI Taxonomy" id="1618550"/>
    <lineage>
        <taxon>Bacteria</taxon>
        <taxon>Candidatus Woeseibacteriota</taxon>
    </lineage>
</organism>
<comment type="caution">
    <text evidence="5">The sequence shown here is derived from an EMBL/GenBank/DDBJ whole genome shotgun (WGS) entry which is preliminary data.</text>
</comment>
<evidence type="ECO:0000256" key="2">
    <source>
        <dbReference type="ARBA" id="ARBA00022980"/>
    </source>
</evidence>
<evidence type="ECO:0000256" key="4">
    <source>
        <dbReference type="HAMAP-Rule" id="MF_01366"/>
    </source>
</evidence>